<dbReference type="PANTHER" id="PTHR43877">
    <property type="entry name" value="AMINOALKYLPHOSPHONATE N-ACETYLTRANSFERASE-RELATED-RELATED"/>
    <property type="match status" value="1"/>
</dbReference>
<protein>
    <submittedName>
        <fullName evidence="4">Acyl-CoA N-acyltransferase</fullName>
    </submittedName>
</protein>
<evidence type="ECO:0000256" key="2">
    <source>
        <dbReference type="ARBA" id="ARBA00023315"/>
    </source>
</evidence>
<keyword evidence="2 4" id="KW-0012">Acyltransferase</keyword>
<dbReference type="InterPro" id="IPR000182">
    <property type="entry name" value="GNAT_dom"/>
</dbReference>
<dbReference type="GO" id="GO:0016747">
    <property type="term" value="F:acyltransferase activity, transferring groups other than amino-acyl groups"/>
    <property type="evidence" value="ECO:0007669"/>
    <property type="project" value="InterPro"/>
</dbReference>
<evidence type="ECO:0000256" key="1">
    <source>
        <dbReference type="ARBA" id="ARBA00022679"/>
    </source>
</evidence>
<keyword evidence="1 4" id="KW-0808">Transferase</keyword>
<dbReference type="Pfam" id="PF00583">
    <property type="entry name" value="Acetyltransf_1"/>
    <property type="match status" value="1"/>
</dbReference>
<name>A0A1X2GV24_9FUNG</name>
<reference evidence="4 5" key="1">
    <citation type="submission" date="2016-07" db="EMBL/GenBank/DDBJ databases">
        <title>Pervasive Adenine N6-methylation of Active Genes in Fungi.</title>
        <authorList>
            <consortium name="DOE Joint Genome Institute"/>
            <person name="Mondo S.J."/>
            <person name="Dannebaum R.O."/>
            <person name="Kuo R.C."/>
            <person name="Labutti K."/>
            <person name="Haridas S."/>
            <person name="Kuo A."/>
            <person name="Salamov A."/>
            <person name="Ahrendt S.R."/>
            <person name="Lipzen A."/>
            <person name="Sullivan W."/>
            <person name="Andreopoulos W.B."/>
            <person name="Clum A."/>
            <person name="Lindquist E."/>
            <person name="Daum C."/>
            <person name="Ramamoorthy G.K."/>
            <person name="Gryganskyi A."/>
            <person name="Culley D."/>
            <person name="Magnuson J.K."/>
            <person name="James T.Y."/>
            <person name="O'Malley M.A."/>
            <person name="Stajich J.E."/>
            <person name="Spatafora J.W."/>
            <person name="Visel A."/>
            <person name="Grigoriev I.V."/>
        </authorList>
    </citation>
    <scope>NUCLEOTIDE SEQUENCE [LARGE SCALE GENOMIC DNA]</scope>
    <source>
        <strain evidence="4 5">NRRL 3301</strain>
    </source>
</reference>
<dbReference type="InterPro" id="IPR016181">
    <property type="entry name" value="Acyl_CoA_acyltransferase"/>
</dbReference>
<sequence length="162" mass="19153">MHIQSWKATYRGLVPDKFLDEDVYEDRRQQWLNKLPFQTDTQCVQLAYDDTDNQPVGFVVCEYVEAKEKDMVYIDHLHVMPGHWHGRGIGTALLDAACDWSRAKGFHKVYLYVMEQNTQAVRFYDRKGWFHDQTLITHMARDLPVDTRRYTISLDSLHRGTE</sequence>
<gene>
    <name evidence="4" type="ORF">DM01DRAFT_307804</name>
</gene>
<proteinExistence type="predicted"/>
<evidence type="ECO:0000313" key="4">
    <source>
        <dbReference type="EMBL" id="ORX61892.1"/>
    </source>
</evidence>
<feature type="domain" description="N-acetyltransferase" evidence="3">
    <location>
        <begin position="1"/>
        <end position="144"/>
    </location>
</feature>
<dbReference type="OrthoDB" id="2744543at2759"/>
<dbReference type="CDD" id="cd04301">
    <property type="entry name" value="NAT_SF"/>
    <property type="match status" value="1"/>
</dbReference>
<organism evidence="4 5">
    <name type="scientific">Hesseltinella vesiculosa</name>
    <dbReference type="NCBI Taxonomy" id="101127"/>
    <lineage>
        <taxon>Eukaryota</taxon>
        <taxon>Fungi</taxon>
        <taxon>Fungi incertae sedis</taxon>
        <taxon>Mucoromycota</taxon>
        <taxon>Mucoromycotina</taxon>
        <taxon>Mucoromycetes</taxon>
        <taxon>Mucorales</taxon>
        <taxon>Cunninghamellaceae</taxon>
        <taxon>Hesseltinella</taxon>
    </lineage>
</organism>
<dbReference type="PROSITE" id="PS51186">
    <property type="entry name" value="GNAT"/>
    <property type="match status" value="1"/>
</dbReference>
<evidence type="ECO:0000259" key="3">
    <source>
        <dbReference type="PROSITE" id="PS51186"/>
    </source>
</evidence>
<dbReference type="Gene3D" id="3.40.630.30">
    <property type="match status" value="1"/>
</dbReference>
<dbReference type="Proteomes" id="UP000242146">
    <property type="component" value="Unassembled WGS sequence"/>
</dbReference>
<dbReference type="InterPro" id="IPR050832">
    <property type="entry name" value="Bact_Acetyltransf"/>
</dbReference>
<accession>A0A1X2GV24</accession>
<comment type="caution">
    <text evidence="4">The sequence shown here is derived from an EMBL/GenBank/DDBJ whole genome shotgun (WGS) entry which is preliminary data.</text>
</comment>
<dbReference type="SUPFAM" id="SSF55729">
    <property type="entry name" value="Acyl-CoA N-acyltransferases (Nat)"/>
    <property type="match status" value="1"/>
</dbReference>
<dbReference type="AlphaFoldDB" id="A0A1X2GV24"/>
<keyword evidence="5" id="KW-1185">Reference proteome</keyword>
<evidence type="ECO:0000313" key="5">
    <source>
        <dbReference type="Proteomes" id="UP000242146"/>
    </source>
</evidence>
<dbReference type="EMBL" id="MCGT01000002">
    <property type="protein sequence ID" value="ORX61892.1"/>
    <property type="molecule type" value="Genomic_DNA"/>
</dbReference>